<dbReference type="Gene3D" id="1.10.530.10">
    <property type="match status" value="1"/>
</dbReference>
<feature type="domain" description="Transglycosylase SLT" evidence="2">
    <location>
        <begin position="428"/>
        <end position="520"/>
    </location>
</feature>
<proteinExistence type="inferred from homology"/>
<dbReference type="InterPro" id="IPR008258">
    <property type="entry name" value="Transglycosylase_SLT_dom_1"/>
</dbReference>
<evidence type="ECO:0000313" key="3">
    <source>
        <dbReference type="EMBL" id="MBP2171010.1"/>
    </source>
</evidence>
<keyword evidence="4" id="KW-1185">Reference proteome</keyword>
<organism evidence="3 4">
    <name type="scientific">Winslowiella toletana</name>
    <dbReference type="NCBI Taxonomy" id="92490"/>
    <lineage>
        <taxon>Bacteria</taxon>
        <taxon>Pseudomonadati</taxon>
        <taxon>Pseudomonadota</taxon>
        <taxon>Gammaproteobacteria</taxon>
        <taxon>Enterobacterales</taxon>
        <taxon>Erwiniaceae</taxon>
        <taxon>Winslowiella</taxon>
    </lineage>
</organism>
<dbReference type="PANTHER" id="PTHR37423:SF2">
    <property type="entry name" value="MEMBRANE-BOUND LYTIC MUREIN TRANSGLYCOSYLASE C"/>
    <property type="match status" value="1"/>
</dbReference>
<dbReference type="EMBL" id="JAGGMQ010000001">
    <property type="protein sequence ID" value="MBP2171010.1"/>
    <property type="molecule type" value="Genomic_DNA"/>
</dbReference>
<protein>
    <recommendedName>
        <fullName evidence="2">Transglycosylase SLT domain-containing protein</fullName>
    </recommendedName>
</protein>
<comment type="similarity">
    <text evidence="1">Belongs to the transglycosylase Slt family.</text>
</comment>
<dbReference type="Pfam" id="PF01464">
    <property type="entry name" value="SLT"/>
    <property type="match status" value="1"/>
</dbReference>
<reference evidence="3 4" key="1">
    <citation type="submission" date="2021-03" db="EMBL/GenBank/DDBJ databases">
        <authorList>
            <person name="D'Agostino P."/>
            <person name="Huntemann M."/>
            <person name="Clum A."/>
            <person name="Spunde A."/>
            <person name="Palaniappan K."/>
            <person name="Ritter S."/>
            <person name="Mikhailova N."/>
            <person name="Chen I.-M."/>
            <person name="Stamatis D."/>
            <person name="Reddy T."/>
            <person name="O'Malley R."/>
            <person name="Daum C."/>
            <person name="Shapiro N."/>
            <person name="Ivanova N."/>
            <person name="Kyrpides N."/>
            <person name="Woyke T."/>
        </authorList>
    </citation>
    <scope>NUCLEOTIDE SEQUENCE [LARGE SCALE GENOMIC DNA]</scope>
    <source>
        <strain evidence="3 4">WS4403</strain>
    </source>
</reference>
<dbReference type="Proteomes" id="UP001195624">
    <property type="component" value="Unassembled WGS sequence"/>
</dbReference>
<comment type="caution">
    <text evidence="3">The sequence shown here is derived from an EMBL/GenBank/DDBJ whole genome shotgun (WGS) entry which is preliminary data.</text>
</comment>
<dbReference type="InterPro" id="IPR023346">
    <property type="entry name" value="Lysozyme-like_dom_sf"/>
</dbReference>
<name>A0ABS4PFY3_9GAMM</name>
<gene>
    <name evidence="3" type="ORF">J2125_004202</name>
</gene>
<sequence length="596" mass="64174">MAGNPLPVVTLDIDDAKIRQLQKVAEKFKAAFSVGPGGSDRLRSSNIDIGFNTFLQNLNQETQDTLKAFALINKTLEVTTRTLKGLFATTLSWGSRLVSFRVAGPFGYGLFARQATSQHRDAQGLGVTTGQLQAAKSVYGSRISATDNIMQALAAARNNPGHPAYGGIMSLGMNPNASVYQNLPIFLTKITGLLEKHQDTGTAQAILHAKGLDFIRAADANQLMANRDSLPLVNQQYHERSLYLDAAIGDGSQGRLQQVYSSLAYNADRLGNTLIKSLSDLAPAIIKFSDSITSGLEQFIRGENGKALFELLGRGLNSLSNWLGSEQFQKDLQTFADNIKTIVVVLAKAIGWIAGKVSSVEPGGSGTGRNSAAPELVNFGDKYLGGKLPGANPLNQYTSIFSQERVYDNYQMPDGLKKNIKNFVAQMNDTAKLPKGLMTAIAQTGSSWNPLARNRLSGAAGLFQLLPTTAAAYSLSEEQAFDPNNATLAAAKYLQHNMQRYNGDIAKTLAQYNGGQIDQDGNLSLKKQTVDYLLKTLPQVEGGLAQHPGIIPKLREASYALARAPDNVRATIQLDINQMPGSDISAQVKGMYNTPG</sequence>
<dbReference type="RefSeq" id="WP_017801933.1">
    <property type="nucleotide sequence ID" value="NZ_JAGGMQ010000001.1"/>
</dbReference>
<reference evidence="4" key="2">
    <citation type="submission" date="2023-07" db="EMBL/GenBank/DDBJ databases">
        <title>Genome mining of underrepresented organisms for secondary metabolites.</title>
        <authorList>
            <person name="D'Agostino P.M."/>
        </authorList>
    </citation>
    <scope>NUCLEOTIDE SEQUENCE [LARGE SCALE GENOMIC DNA]</scope>
    <source>
        <strain evidence="4">WS4403</strain>
    </source>
</reference>
<evidence type="ECO:0000259" key="2">
    <source>
        <dbReference type="Pfam" id="PF01464"/>
    </source>
</evidence>
<accession>A0ABS4PFY3</accession>
<dbReference type="SUPFAM" id="SSF53955">
    <property type="entry name" value="Lysozyme-like"/>
    <property type="match status" value="1"/>
</dbReference>
<dbReference type="PANTHER" id="PTHR37423">
    <property type="entry name" value="SOLUBLE LYTIC MUREIN TRANSGLYCOSYLASE-RELATED"/>
    <property type="match status" value="1"/>
</dbReference>
<evidence type="ECO:0000313" key="4">
    <source>
        <dbReference type="Proteomes" id="UP001195624"/>
    </source>
</evidence>
<evidence type="ECO:0000256" key="1">
    <source>
        <dbReference type="ARBA" id="ARBA00007734"/>
    </source>
</evidence>
<dbReference type="CDD" id="cd00254">
    <property type="entry name" value="LT-like"/>
    <property type="match status" value="1"/>
</dbReference>